<accession>A0A9X1FNY9</accession>
<comment type="caution">
    <text evidence="1">The sequence shown here is derived from an EMBL/GenBank/DDBJ whole genome shotgun (WGS) entry which is preliminary data.</text>
</comment>
<proteinExistence type="predicted"/>
<dbReference type="EMBL" id="JAHWDP010000001">
    <property type="protein sequence ID" value="MBW2937379.1"/>
    <property type="molecule type" value="Genomic_DNA"/>
</dbReference>
<dbReference type="RefSeq" id="WP_219051750.1">
    <property type="nucleotide sequence ID" value="NZ_JAHWDP010000001.1"/>
</dbReference>
<protein>
    <submittedName>
        <fullName evidence="1">Uncharacterized protein</fullName>
    </submittedName>
</protein>
<evidence type="ECO:0000313" key="2">
    <source>
        <dbReference type="Proteomes" id="UP001138686"/>
    </source>
</evidence>
<dbReference type="Proteomes" id="UP001138686">
    <property type="component" value="Unassembled WGS sequence"/>
</dbReference>
<evidence type="ECO:0000313" key="1">
    <source>
        <dbReference type="EMBL" id="MBW2937379.1"/>
    </source>
</evidence>
<gene>
    <name evidence="1" type="ORF">KXJ69_04640</name>
</gene>
<reference evidence="1" key="1">
    <citation type="submission" date="2021-07" db="EMBL/GenBank/DDBJ databases">
        <title>Aureisphaera sp. CAU 1614 isolated from sea sediment.</title>
        <authorList>
            <person name="Kim W."/>
        </authorList>
    </citation>
    <scope>NUCLEOTIDE SEQUENCE</scope>
    <source>
        <strain evidence="1">CAU 1614</strain>
    </source>
</reference>
<organism evidence="1 2">
    <name type="scientific">Halomarinibacterium sedimenti</name>
    <dbReference type="NCBI Taxonomy" id="2857106"/>
    <lineage>
        <taxon>Bacteria</taxon>
        <taxon>Pseudomonadati</taxon>
        <taxon>Bacteroidota</taxon>
        <taxon>Flavobacteriia</taxon>
        <taxon>Flavobacteriales</taxon>
        <taxon>Flavobacteriaceae</taxon>
        <taxon>Halomarinibacterium</taxon>
    </lineage>
</organism>
<keyword evidence="2" id="KW-1185">Reference proteome</keyword>
<name>A0A9X1FNY9_9FLAO</name>
<dbReference type="AlphaFoldDB" id="A0A9X1FNY9"/>
<sequence>MKSKSFFFLFLFVGFLLTPTTLLIIDERVDTTYVFSMTEEESNKNVEQLASMFKVVYISTFDEYSIYKSSLEKMDSKNKNLNLSKIYFETVSPPPEFS</sequence>